<dbReference type="PANTHER" id="PTHR30015">
    <property type="entry name" value="MRR RESTRICTION SYSTEM PROTEIN"/>
    <property type="match status" value="1"/>
</dbReference>
<dbReference type="InterPro" id="IPR011856">
    <property type="entry name" value="tRNA_endonuc-like_dom_sf"/>
</dbReference>
<keyword evidence="3" id="KW-1185">Reference proteome</keyword>
<protein>
    <submittedName>
        <fullName evidence="2">Restriction endonuclease Mrr</fullName>
    </submittedName>
</protein>
<evidence type="ECO:0000313" key="2">
    <source>
        <dbReference type="EMBL" id="MDP9727080.1"/>
    </source>
</evidence>
<dbReference type="InterPro" id="IPR007560">
    <property type="entry name" value="Restrct_endonuc_IV_Mrr"/>
</dbReference>
<keyword evidence="2" id="KW-0255">Endonuclease</keyword>
<dbReference type="EMBL" id="JAURUO010000001">
    <property type="protein sequence ID" value="MDP9727080.1"/>
    <property type="molecule type" value="Genomic_DNA"/>
</dbReference>
<reference evidence="2 3" key="1">
    <citation type="submission" date="2023-07" db="EMBL/GenBank/DDBJ databases">
        <title>Genomic Encyclopedia of Type Strains, Phase IV (KMG-IV): sequencing the most valuable type-strain genomes for metagenomic binning, comparative biology and taxonomic classification.</title>
        <authorList>
            <person name="Goeker M."/>
        </authorList>
    </citation>
    <scope>NUCLEOTIDE SEQUENCE [LARGE SCALE GENOMIC DNA]</scope>
    <source>
        <strain evidence="2 3">DSM 25924</strain>
    </source>
</reference>
<proteinExistence type="predicted"/>
<keyword evidence="2" id="KW-0378">Hydrolase</keyword>
<gene>
    <name evidence="2" type="ORF">J2S04_000002</name>
</gene>
<feature type="domain" description="Restriction endonuclease type IV Mrr" evidence="1">
    <location>
        <begin position="57"/>
        <end position="157"/>
    </location>
</feature>
<evidence type="ECO:0000313" key="3">
    <source>
        <dbReference type="Proteomes" id="UP001229209"/>
    </source>
</evidence>
<organism evidence="2 3">
    <name type="scientific">Alicyclobacillus tolerans</name>
    <dbReference type="NCBI Taxonomy" id="90970"/>
    <lineage>
        <taxon>Bacteria</taxon>
        <taxon>Bacillati</taxon>
        <taxon>Bacillota</taxon>
        <taxon>Bacilli</taxon>
        <taxon>Bacillales</taxon>
        <taxon>Alicyclobacillaceae</taxon>
        <taxon>Alicyclobacillus</taxon>
    </lineage>
</organism>
<dbReference type="Proteomes" id="UP001229209">
    <property type="component" value="Unassembled WGS sequence"/>
</dbReference>
<name>A0ABT9LS38_9BACL</name>
<dbReference type="GO" id="GO:0004519">
    <property type="term" value="F:endonuclease activity"/>
    <property type="evidence" value="ECO:0007669"/>
    <property type="project" value="UniProtKB-KW"/>
</dbReference>
<dbReference type="PANTHER" id="PTHR30015:SF7">
    <property type="entry name" value="TYPE IV METHYL-DIRECTED RESTRICTION ENZYME ECOKMRR"/>
    <property type="match status" value="1"/>
</dbReference>
<keyword evidence="2" id="KW-0540">Nuclease</keyword>
<dbReference type="Pfam" id="PF04471">
    <property type="entry name" value="Mrr_cat"/>
    <property type="match status" value="1"/>
</dbReference>
<accession>A0ABT9LS38</accession>
<dbReference type="RefSeq" id="WP_306952471.1">
    <property type="nucleotide sequence ID" value="NZ_JAURUO010000001.1"/>
</dbReference>
<evidence type="ECO:0000259" key="1">
    <source>
        <dbReference type="Pfam" id="PF04471"/>
    </source>
</evidence>
<dbReference type="InterPro" id="IPR052906">
    <property type="entry name" value="Type_IV_Methyl-Rstrct_Enzyme"/>
</dbReference>
<comment type="caution">
    <text evidence="2">The sequence shown here is derived from an EMBL/GenBank/DDBJ whole genome shotgun (WGS) entry which is preliminary data.</text>
</comment>
<sequence length="162" mass="17552">MNERVDPSEVVIYVRILSVNGSDPTIADNVSGAATEPGDVEVDDETFWKGETMSVLLSLEPSAFERLVIRVLRDSGFDDVTVTGKSGDGGIDGKGIVRVNGILSFHAIVQCKRYKPERLVTPSEIRDFRGDMQGRTDKGIFITTSGFTKAAVEEATRDGAPD</sequence>
<dbReference type="SUPFAM" id="SSF52980">
    <property type="entry name" value="Restriction endonuclease-like"/>
    <property type="match status" value="1"/>
</dbReference>
<dbReference type="Gene3D" id="3.40.1350.10">
    <property type="match status" value="1"/>
</dbReference>
<dbReference type="InterPro" id="IPR011335">
    <property type="entry name" value="Restrct_endonuc-II-like"/>
</dbReference>